<feature type="domain" description="NERD" evidence="1">
    <location>
        <begin position="1"/>
        <end position="92"/>
    </location>
</feature>
<sequence>MELAGDTVLHDRALPGTRADVDHLVIGPAGVFVIDSKKWHRRTTIRPSGGKLWVGRTPIDKIVRPVLFEARTVSEVLRRATGRRVEVVTVIA</sequence>
<comment type="caution">
    <text evidence="2">The sequence shown here is derived from an EMBL/GenBank/DDBJ whole genome shotgun (WGS) entry which is preliminary data.</text>
</comment>
<evidence type="ECO:0000313" key="2">
    <source>
        <dbReference type="EMBL" id="NUW39672.1"/>
    </source>
</evidence>
<dbReference type="Proteomes" id="UP000546126">
    <property type="component" value="Unassembled WGS sequence"/>
</dbReference>
<keyword evidence="3" id="KW-1185">Reference proteome</keyword>
<proteinExistence type="predicted"/>
<dbReference type="Pfam" id="PF08378">
    <property type="entry name" value="NERD"/>
    <property type="match status" value="1"/>
</dbReference>
<dbReference type="PROSITE" id="PS50965">
    <property type="entry name" value="NERD"/>
    <property type="match status" value="1"/>
</dbReference>
<evidence type="ECO:0000313" key="3">
    <source>
        <dbReference type="Proteomes" id="UP000546126"/>
    </source>
</evidence>
<dbReference type="EMBL" id="JABWGO010000001">
    <property type="protein sequence ID" value="NUW39672.1"/>
    <property type="molecule type" value="Genomic_DNA"/>
</dbReference>
<organism evidence="2 3">
    <name type="scientific">Nonomuraea rhodomycinica</name>
    <dbReference type="NCBI Taxonomy" id="1712872"/>
    <lineage>
        <taxon>Bacteria</taxon>
        <taxon>Bacillati</taxon>
        <taxon>Actinomycetota</taxon>
        <taxon>Actinomycetes</taxon>
        <taxon>Streptosporangiales</taxon>
        <taxon>Streptosporangiaceae</taxon>
        <taxon>Nonomuraea</taxon>
    </lineage>
</organism>
<evidence type="ECO:0000259" key="1">
    <source>
        <dbReference type="PROSITE" id="PS50965"/>
    </source>
</evidence>
<protein>
    <submittedName>
        <fullName evidence="2">NERD domain-containing protein</fullName>
    </submittedName>
</protein>
<accession>A0A7Y6IK76</accession>
<dbReference type="InterPro" id="IPR011528">
    <property type="entry name" value="NERD"/>
</dbReference>
<dbReference type="RefSeq" id="WP_175599178.1">
    <property type="nucleotide sequence ID" value="NZ_JABWGO010000001.1"/>
</dbReference>
<reference evidence="2 3" key="1">
    <citation type="submission" date="2020-06" db="EMBL/GenBank/DDBJ databases">
        <authorList>
            <person name="Chanama M."/>
        </authorList>
    </citation>
    <scope>NUCLEOTIDE SEQUENCE [LARGE SCALE GENOMIC DNA]</scope>
    <source>
        <strain evidence="2 3">TBRC6557</strain>
    </source>
</reference>
<name>A0A7Y6IK76_9ACTN</name>
<dbReference type="AlphaFoldDB" id="A0A7Y6IK76"/>
<gene>
    <name evidence="2" type="ORF">HT134_05925</name>
</gene>